<keyword evidence="3" id="KW-1185">Reference proteome</keyword>
<feature type="region of interest" description="Disordered" evidence="1">
    <location>
        <begin position="1"/>
        <end position="25"/>
    </location>
</feature>
<accession>A0AA88SXN2</accession>
<evidence type="ECO:0000256" key="1">
    <source>
        <dbReference type="SAM" id="MobiDB-lite"/>
    </source>
</evidence>
<dbReference type="EMBL" id="JAVHJS010000007">
    <property type="protein sequence ID" value="KAK2852600.1"/>
    <property type="molecule type" value="Genomic_DNA"/>
</dbReference>
<organism evidence="2 3">
    <name type="scientific">Tachysurus vachellii</name>
    <name type="common">Darkbarbel catfish</name>
    <name type="synonym">Pelteobagrus vachellii</name>
    <dbReference type="NCBI Taxonomy" id="175792"/>
    <lineage>
        <taxon>Eukaryota</taxon>
        <taxon>Metazoa</taxon>
        <taxon>Chordata</taxon>
        <taxon>Craniata</taxon>
        <taxon>Vertebrata</taxon>
        <taxon>Euteleostomi</taxon>
        <taxon>Actinopterygii</taxon>
        <taxon>Neopterygii</taxon>
        <taxon>Teleostei</taxon>
        <taxon>Ostariophysi</taxon>
        <taxon>Siluriformes</taxon>
        <taxon>Bagridae</taxon>
        <taxon>Tachysurus</taxon>
    </lineage>
</organism>
<comment type="caution">
    <text evidence="2">The sequence shown here is derived from an EMBL/GenBank/DDBJ whole genome shotgun (WGS) entry which is preliminary data.</text>
</comment>
<gene>
    <name evidence="2" type="ORF">Q7C36_007801</name>
</gene>
<sequence length="106" mass="11849">MPPLSGRRNSQWDRSPSGARILRTETRAHSFENGARRVRAASHLQSPIRAHRRSCARTNKALVSHVSENSISDVLHPLKKILRSSSYNVACCGSPRWCRSRSQGTS</sequence>
<protein>
    <submittedName>
        <fullName evidence="2">Uncharacterized protein</fullName>
    </submittedName>
</protein>
<reference evidence="2" key="1">
    <citation type="submission" date="2023-08" db="EMBL/GenBank/DDBJ databases">
        <title>Pelteobagrus vachellii genome.</title>
        <authorList>
            <person name="Liu H."/>
        </authorList>
    </citation>
    <scope>NUCLEOTIDE SEQUENCE</scope>
    <source>
        <strain evidence="2">PRFRI_2022a</strain>
        <tissue evidence="2">Muscle</tissue>
    </source>
</reference>
<evidence type="ECO:0000313" key="3">
    <source>
        <dbReference type="Proteomes" id="UP001187315"/>
    </source>
</evidence>
<dbReference type="AlphaFoldDB" id="A0AA88SXN2"/>
<evidence type="ECO:0000313" key="2">
    <source>
        <dbReference type="EMBL" id="KAK2852600.1"/>
    </source>
</evidence>
<name>A0AA88SXN2_TACVA</name>
<dbReference type="Proteomes" id="UP001187315">
    <property type="component" value="Unassembled WGS sequence"/>
</dbReference>
<proteinExistence type="predicted"/>